<organism evidence="1 2">
    <name type="scientific">Elysia crispata</name>
    <name type="common">lettuce slug</name>
    <dbReference type="NCBI Taxonomy" id="231223"/>
    <lineage>
        <taxon>Eukaryota</taxon>
        <taxon>Metazoa</taxon>
        <taxon>Spiralia</taxon>
        <taxon>Lophotrochozoa</taxon>
        <taxon>Mollusca</taxon>
        <taxon>Gastropoda</taxon>
        <taxon>Heterobranchia</taxon>
        <taxon>Euthyneura</taxon>
        <taxon>Panpulmonata</taxon>
        <taxon>Sacoglossa</taxon>
        <taxon>Placobranchoidea</taxon>
        <taxon>Plakobranchidae</taxon>
        <taxon>Elysia</taxon>
    </lineage>
</organism>
<evidence type="ECO:0000313" key="2">
    <source>
        <dbReference type="Proteomes" id="UP001283361"/>
    </source>
</evidence>
<dbReference type="Proteomes" id="UP001283361">
    <property type="component" value="Unassembled WGS sequence"/>
</dbReference>
<gene>
    <name evidence="1" type="ORF">RRG08_051337</name>
</gene>
<dbReference type="EMBL" id="JAWDGP010000593">
    <property type="protein sequence ID" value="KAK3799054.1"/>
    <property type="molecule type" value="Genomic_DNA"/>
</dbReference>
<sequence length="101" mass="11092">MSMVKDLLVASDRLRSILDAVIVLCTRAVFAGPSGSRSSDLVLRLFKDLMPWGEISSEVSRNTERHLCVGHSKNGSLARGANSAGKDLPKQTVYLINFLRF</sequence>
<name>A0AAE1B461_9GAST</name>
<dbReference type="AlphaFoldDB" id="A0AAE1B461"/>
<proteinExistence type="predicted"/>
<keyword evidence="2" id="KW-1185">Reference proteome</keyword>
<protein>
    <submittedName>
        <fullName evidence="1">Uncharacterized protein</fullName>
    </submittedName>
</protein>
<evidence type="ECO:0000313" key="1">
    <source>
        <dbReference type="EMBL" id="KAK3799054.1"/>
    </source>
</evidence>
<comment type="caution">
    <text evidence="1">The sequence shown here is derived from an EMBL/GenBank/DDBJ whole genome shotgun (WGS) entry which is preliminary data.</text>
</comment>
<reference evidence="1" key="1">
    <citation type="journal article" date="2023" name="G3 (Bethesda)">
        <title>A reference genome for the long-term kleptoplast-retaining sea slug Elysia crispata morphotype clarki.</title>
        <authorList>
            <person name="Eastman K.E."/>
            <person name="Pendleton A.L."/>
            <person name="Shaikh M.A."/>
            <person name="Suttiyut T."/>
            <person name="Ogas R."/>
            <person name="Tomko P."/>
            <person name="Gavelis G."/>
            <person name="Widhalm J.R."/>
            <person name="Wisecaver J.H."/>
        </authorList>
    </citation>
    <scope>NUCLEOTIDE SEQUENCE</scope>
    <source>
        <strain evidence="1">ECLA1</strain>
    </source>
</reference>
<accession>A0AAE1B461</accession>